<evidence type="ECO:0000256" key="4">
    <source>
        <dbReference type="ARBA" id="ARBA00022840"/>
    </source>
</evidence>
<dbReference type="PANTHER" id="PTHR24348:SF22">
    <property type="entry name" value="NON-SPECIFIC SERINE_THREONINE PROTEIN KINASE"/>
    <property type="match status" value="1"/>
</dbReference>
<keyword evidence="8" id="KW-1185">Reference proteome</keyword>
<keyword evidence="1" id="KW-0808">Transferase</keyword>
<evidence type="ECO:0000259" key="6">
    <source>
        <dbReference type="PROSITE" id="PS50943"/>
    </source>
</evidence>
<organism evidence="7 8">
    <name type="scientific">Sphaerisporangium aureirubrum</name>
    <dbReference type="NCBI Taxonomy" id="1544736"/>
    <lineage>
        <taxon>Bacteria</taxon>
        <taxon>Bacillati</taxon>
        <taxon>Actinomycetota</taxon>
        <taxon>Actinomycetes</taxon>
        <taxon>Streptosporangiales</taxon>
        <taxon>Streptosporangiaceae</taxon>
        <taxon>Sphaerisporangium</taxon>
    </lineage>
</organism>
<keyword evidence="4" id="KW-0067">ATP-binding</keyword>
<dbReference type="PANTHER" id="PTHR24348">
    <property type="entry name" value="SERINE/THREONINE-PROTEIN KINASE UNC-51-RELATED"/>
    <property type="match status" value="1"/>
</dbReference>
<dbReference type="InterPro" id="IPR008271">
    <property type="entry name" value="Ser/Thr_kinase_AS"/>
</dbReference>
<feature type="domain" description="Protein kinase" evidence="5">
    <location>
        <begin position="166"/>
        <end position="437"/>
    </location>
</feature>
<dbReference type="InterPro" id="IPR000719">
    <property type="entry name" value="Prot_kinase_dom"/>
</dbReference>
<evidence type="ECO:0000313" key="7">
    <source>
        <dbReference type="EMBL" id="MFC6080504.1"/>
    </source>
</evidence>
<dbReference type="GO" id="GO:0016301">
    <property type="term" value="F:kinase activity"/>
    <property type="evidence" value="ECO:0007669"/>
    <property type="project" value="UniProtKB-KW"/>
</dbReference>
<dbReference type="RefSeq" id="WP_380747356.1">
    <property type="nucleotide sequence ID" value="NZ_JBHSRF010000005.1"/>
</dbReference>
<comment type="caution">
    <text evidence="7">The sequence shown here is derived from an EMBL/GenBank/DDBJ whole genome shotgun (WGS) entry which is preliminary data.</text>
</comment>
<dbReference type="Gene3D" id="3.30.200.20">
    <property type="entry name" value="Phosphorylase Kinase, domain 1"/>
    <property type="match status" value="1"/>
</dbReference>
<proteinExistence type="predicted"/>
<evidence type="ECO:0000256" key="2">
    <source>
        <dbReference type="ARBA" id="ARBA00022741"/>
    </source>
</evidence>
<dbReference type="SMART" id="SM00220">
    <property type="entry name" value="S_TKc"/>
    <property type="match status" value="1"/>
</dbReference>
<dbReference type="EMBL" id="JBHSRF010000005">
    <property type="protein sequence ID" value="MFC6080504.1"/>
    <property type="molecule type" value="Genomic_DNA"/>
</dbReference>
<dbReference type="PROSITE" id="PS00108">
    <property type="entry name" value="PROTEIN_KINASE_ST"/>
    <property type="match status" value="1"/>
</dbReference>
<evidence type="ECO:0000256" key="1">
    <source>
        <dbReference type="ARBA" id="ARBA00022679"/>
    </source>
</evidence>
<dbReference type="Gene3D" id="1.20.5.620">
    <property type="entry name" value="F1F0 ATP synthase subunit B, membrane domain"/>
    <property type="match status" value="1"/>
</dbReference>
<evidence type="ECO:0000313" key="8">
    <source>
        <dbReference type="Proteomes" id="UP001596137"/>
    </source>
</evidence>
<sequence length="442" mass="48017">MDESFAGGSSLDLVTTREQLAASLREVHARADRPSLRSLERWARTAGRPALSRSTVAGMLSGRRFANLTVLVTFVEACGVPVDQITPWHRAWERVAAGDRAAAAEVNGLRRRVLADAEAQAAAIVARARAEADEIVARAREHTQAVREPFGAGRAPIMVLNERWYLYASLNADSSGMATLYRAYERADPGRTVVAKVFHQAQNDPQRFRTFLREVRGMRLSNPHIGEIIDSGRDEKSKAVYLISPLYLPGSLNLHVQGQPGVGAPLRWSLWVVDQVLAGLEAAARSNMIHLDIKPQNIVLDGPSNIRIIDWGMSQLHEAGRSVSTVFPGGTKWFASPEQLGYTSAAPSSLSDLYGVGALAYWLLTGAAPLRRQAGTDDAGLVEVLHLMQAGVRPERADLAVPGVPAHVGRLIDRWLSYDPVERAPEGMGPSAALGWARLELG</sequence>
<gene>
    <name evidence="7" type="ORF">ACFP1K_05000</name>
</gene>
<dbReference type="Gene3D" id="1.10.510.10">
    <property type="entry name" value="Transferase(Phosphotransferase) domain 1"/>
    <property type="match status" value="1"/>
</dbReference>
<keyword evidence="2" id="KW-0547">Nucleotide-binding</keyword>
<keyword evidence="3 7" id="KW-0418">Kinase</keyword>
<dbReference type="InterPro" id="IPR001387">
    <property type="entry name" value="Cro/C1-type_HTH"/>
</dbReference>
<dbReference type="PROSITE" id="PS50943">
    <property type="entry name" value="HTH_CROC1"/>
    <property type="match status" value="1"/>
</dbReference>
<dbReference type="PROSITE" id="PS50011">
    <property type="entry name" value="PROTEIN_KINASE_DOM"/>
    <property type="match status" value="1"/>
</dbReference>
<evidence type="ECO:0000256" key="3">
    <source>
        <dbReference type="ARBA" id="ARBA00022777"/>
    </source>
</evidence>
<name>A0ABW1NCW2_9ACTN</name>
<dbReference type="Pfam" id="PF00069">
    <property type="entry name" value="Pkinase"/>
    <property type="match status" value="1"/>
</dbReference>
<reference evidence="8" key="1">
    <citation type="journal article" date="2019" name="Int. J. Syst. Evol. Microbiol.">
        <title>The Global Catalogue of Microorganisms (GCM) 10K type strain sequencing project: providing services to taxonomists for standard genome sequencing and annotation.</title>
        <authorList>
            <consortium name="The Broad Institute Genomics Platform"/>
            <consortium name="The Broad Institute Genome Sequencing Center for Infectious Disease"/>
            <person name="Wu L."/>
            <person name="Ma J."/>
        </authorList>
    </citation>
    <scope>NUCLEOTIDE SEQUENCE [LARGE SCALE GENOMIC DNA]</scope>
    <source>
        <strain evidence="8">JCM 30346</strain>
    </source>
</reference>
<dbReference type="InterPro" id="IPR011009">
    <property type="entry name" value="Kinase-like_dom_sf"/>
</dbReference>
<dbReference type="InterPro" id="IPR045269">
    <property type="entry name" value="Atg1-like"/>
</dbReference>
<protein>
    <submittedName>
        <fullName evidence="7">Protein kinase</fullName>
    </submittedName>
</protein>
<feature type="domain" description="HTH cro/C1-type" evidence="6">
    <location>
        <begin position="51"/>
        <end position="85"/>
    </location>
</feature>
<evidence type="ECO:0000259" key="5">
    <source>
        <dbReference type="PROSITE" id="PS50011"/>
    </source>
</evidence>
<accession>A0ABW1NCW2</accession>
<dbReference type="Proteomes" id="UP001596137">
    <property type="component" value="Unassembled WGS sequence"/>
</dbReference>
<dbReference type="SUPFAM" id="SSF56112">
    <property type="entry name" value="Protein kinase-like (PK-like)"/>
    <property type="match status" value="1"/>
</dbReference>